<sequence>LKFYFLQLKKKRKNDSTQIFNLTSVPGFKSLNAACAAKTTSAFLPVTFFSKDPITMVCATTAIKPSTCAPRSL</sequence>
<name>A0A151J551_9HYME</name>
<accession>A0A151J551</accession>
<dbReference type="AlphaFoldDB" id="A0A151J551"/>
<dbReference type="EMBL" id="KQ980055">
    <property type="protein sequence ID" value="KYN17981.1"/>
    <property type="molecule type" value="Genomic_DNA"/>
</dbReference>
<feature type="non-terminal residue" evidence="1">
    <location>
        <position position="1"/>
    </location>
</feature>
<evidence type="ECO:0000313" key="2">
    <source>
        <dbReference type="Proteomes" id="UP000078492"/>
    </source>
</evidence>
<dbReference type="Proteomes" id="UP000078492">
    <property type="component" value="Unassembled WGS sequence"/>
</dbReference>
<keyword evidence="2" id="KW-1185">Reference proteome</keyword>
<gene>
    <name evidence="1" type="ORF">ALC57_09718</name>
</gene>
<protein>
    <submittedName>
        <fullName evidence="1">Uncharacterized protein</fullName>
    </submittedName>
</protein>
<evidence type="ECO:0000313" key="1">
    <source>
        <dbReference type="EMBL" id="KYN17981.1"/>
    </source>
</evidence>
<reference evidence="1 2" key="1">
    <citation type="submission" date="2015-09" db="EMBL/GenBank/DDBJ databases">
        <title>Trachymyrmex cornetzi WGS genome.</title>
        <authorList>
            <person name="Nygaard S."/>
            <person name="Hu H."/>
            <person name="Boomsma J."/>
            <person name="Zhang G."/>
        </authorList>
    </citation>
    <scope>NUCLEOTIDE SEQUENCE [LARGE SCALE GENOMIC DNA]</scope>
    <source>
        <strain evidence="1">Tcor2-1</strain>
        <tissue evidence="1">Whole body</tissue>
    </source>
</reference>
<proteinExistence type="predicted"/>
<organism evidence="1 2">
    <name type="scientific">Trachymyrmex cornetzi</name>
    <dbReference type="NCBI Taxonomy" id="471704"/>
    <lineage>
        <taxon>Eukaryota</taxon>
        <taxon>Metazoa</taxon>
        <taxon>Ecdysozoa</taxon>
        <taxon>Arthropoda</taxon>
        <taxon>Hexapoda</taxon>
        <taxon>Insecta</taxon>
        <taxon>Pterygota</taxon>
        <taxon>Neoptera</taxon>
        <taxon>Endopterygota</taxon>
        <taxon>Hymenoptera</taxon>
        <taxon>Apocrita</taxon>
        <taxon>Aculeata</taxon>
        <taxon>Formicoidea</taxon>
        <taxon>Formicidae</taxon>
        <taxon>Myrmicinae</taxon>
        <taxon>Trachymyrmex</taxon>
    </lineage>
</organism>